<keyword evidence="6" id="KW-0573">Peptidoglycan synthesis</keyword>
<reference evidence="18" key="1">
    <citation type="journal article" date="2021" name="PeerJ">
        <title>Extensive microbial diversity within the chicken gut microbiome revealed by metagenomics and culture.</title>
        <authorList>
            <person name="Gilroy R."/>
            <person name="Ravi A."/>
            <person name="Getino M."/>
            <person name="Pursley I."/>
            <person name="Horton D.L."/>
            <person name="Alikhan N.F."/>
            <person name="Baker D."/>
            <person name="Gharbi K."/>
            <person name="Hall N."/>
            <person name="Watson M."/>
            <person name="Adriaenssens E.M."/>
            <person name="Foster-Nyarko E."/>
            <person name="Jarju S."/>
            <person name="Secka A."/>
            <person name="Antonio M."/>
            <person name="Oren A."/>
            <person name="Chaudhuri R.R."/>
            <person name="La Ragione R."/>
            <person name="Hildebrand F."/>
            <person name="Pallen M.J."/>
        </authorList>
    </citation>
    <scope>NUCLEOTIDE SEQUENCE</scope>
    <source>
        <strain evidence="18">CHK185-5351</strain>
    </source>
</reference>
<evidence type="ECO:0000256" key="6">
    <source>
        <dbReference type="ARBA" id="ARBA00022984"/>
    </source>
</evidence>
<reference evidence="18" key="2">
    <citation type="submission" date="2021-04" db="EMBL/GenBank/DDBJ databases">
        <authorList>
            <person name="Gilroy R."/>
        </authorList>
    </citation>
    <scope>NUCLEOTIDE SEQUENCE</scope>
    <source>
        <strain evidence="18">CHK185-5351</strain>
    </source>
</reference>
<dbReference type="GO" id="GO:0032153">
    <property type="term" value="C:cell division site"/>
    <property type="evidence" value="ECO:0007669"/>
    <property type="project" value="TreeGrafter"/>
</dbReference>
<evidence type="ECO:0000256" key="3">
    <source>
        <dbReference type="ARBA" id="ARBA00022679"/>
    </source>
</evidence>
<evidence type="ECO:0000256" key="7">
    <source>
        <dbReference type="ARBA" id="ARBA00022989"/>
    </source>
</evidence>
<evidence type="ECO:0000256" key="12">
    <source>
        <dbReference type="ARBA" id="ARBA00041185"/>
    </source>
</evidence>
<feature type="transmembrane region" description="Helical" evidence="17">
    <location>
        <begin position="84"/>
        <end position="103"/>
    </location>
</feature>
<dbReference type="GO" id="GO:0051301">
    <property type="term" value="P:cell division"/>
    <property type="evidence" value="ECO:0007669"/>
    <property type="project" value="InterPro"/>
</dbReference>
<dbReference type="PANTHER" id="PTHR30474">
    <property type="entry name" value="CELL CYCLE PROTEIN"/>
    <property type="match status" value="1"/>
</dbReference>
<comment type="subcellular location">
    <subcellularLocation>
        <location evidence="1">Membrane</location>
        <topology evidence="1">Multi-pass membrane protein</topology>
    </subcellularLocation>
</comment>
<keyword evidence="7 17" id="KW-1133">Transmembrane helix</keyword>
<dbReference type="AlphaFoldDB" id="A0A9D2SKX1"/>
<evidence type="ECO:0000256" key="9">
    <source>
        <dbReference type="ARBA" id="ARBA00032370"/>
    </source>
</evidence>
<dbReference type="InterPro" id="IPR001182">
    <property type="entry name" value="FtsW/RodA"/>
</dbReference>
<keyword evidence="4 17" id="KW-0812">Transmembrane</keyword>
<comment type="catalytic activity">
    <reaction evidence="15">
        <text>[GlcNAc-(1-&gt;4)-Mur2Ac(oyl-L-Ala-gamma-D-Glu-L-Lys-D-Ala-D-Ala)](n)-di-trans,octa-cis-undecaprenyl diphosphate + beta-D-GlcNAc-(1-&gt;4)-Mur2Ac(oyl-L-Ala-gamma-D-Glu-L-Lys-D-Ala-D-Ala)-di-trans,octa-cis-undecaprenyl diphosphate = [GlcNAc-(1-&gt;4)-Mur2Ac(oyl-L-Ala-gamma-D-Glu-L-Lys-D-Ala-D-Ala)](n+1)-di-trans,octa-cis-undecaprenyl diphosphate + di-trans,octa-cis-undecaprenyl diphosphate + H(+)</text>
        <dbReference type="Rhea" id="RHEA:23708"/>
        <dbReference type="Rhea" id="RHEA-COMP:9602"/>
        <dbReference type="Rhea" id="RHEA-COMP:9603"/>
        <dbReference type="ChEBI" id="CHEBI:15378"/>
        <dbReference type="ChEBI" id="CHEBI:58405"/>
        <dbReference type="ChEBI" id="CHEBI:60033"/>
        <dbReference type="ChEBI" id="CHEBI:78435"/>
        <dbReference type="EC" id="2.4.99.28"/>
    </reaction>
</comment>
<organism evidence="18 19">
    <name type="scientific">Candidatus Fusicatenibacter intestinigallinarum</name>
    <dbReference type="NCBI Taxonomy" id="2838598"/>
    <lineage>
        <taxon>Bacteria</taxon>
        <taxon>Bacillati</taxon>
        <taxon>Bacillota</taxon>
        <taxon>Clostridia</taxon>
        <taxon>Lachnospirales</taxon>
        <taxon>Lachnospiraceae</taxon>
        <taxon>Fusicatenibacter</taxon>
    </lineage>
</organism>
<dbReference type="EC" id="2.4.99.28" evidence="14"/>
<feature type="transmembrane region" description="Helical" evidence="17">
    <location>
        <begin position="155"/>
        <end position="173"/>
    </location>
</feature>
<dbReference type="EMBL" id="DWWU01000004">
    <property type="protein sequence ID" value="HJC14351.1"/>
    <property type="molecule type" value="Genomic_DNA"/>
</dbReference>
<comment type="caution">
    <text evidence="18">The sequence shown here is derived from an EMBL/GenBank/DDBJ whole genome shotgun (WGS) entry which is preliminary data.</text>
</comment>
<dbReference type="Proteomes" id="UP000823849">
    <property type="component" value="Unassembled WGS sequence"/>
</dbReference>
<keyword evidence="8 17" id="KW-0472">Membrane</keyword>
<dbReference type="GO" id="GO:0005886">
    <property type="term" value="C:plasma membrane"/>
    <property type="evidence" value="ECO:0007669"/>
    <property type="project" value="TreeGrafter"/>
</dbReference>
<evidence type="ECO:0000256" key="17">
    <source>
        <dbReference type="SAM" id="Phobius"/>
    </source>
</evidence>
<gene>
    <name evidence="18" type="ORF">H9705_00795</name>
</gene>
<evidence type="ECO:0000313" key="18">
    <source>
        <dbReference type="EMBL" id="HJC14351.1"/>
    </source>
</evidence>
<sequence length="406" mass="44581">MSQNGTAGGTQRRKRTAGYYDYNLLLCLILLMSFGLIMLYSASAYEAYTSSNITDNMYFFKHQLRNSVVAFVWVLILSKMSYHFMAKFAGFLYVLAFVLMALVKSPLGIEEFGARRWLKIGPIQFQPSEIAKIAVIMFVPLVILQMGRKYKIVKAQGFVFLLGLIQALGAWILTENLSTGIIIMLITVTIMIVASPKQKKRVLAAIGILFCAGVGVLIYLKTHLSILEEMVEDEVGGYQLNRVYEWLAGGSYQVHQGLYAIGAGGFFGKGLGNSTQKLGTIPEAQNDMIFSIICEELGVFGALLLLLMFGYLLYRLFVIAQNARDLYGTLVVSGVFGHIALQVILNILVVLGMMPATGITLPFISYGGTSLLFLMTELGVALSVANSIRLEESEVRLGSASADRTA</sequence>
<evidence type="ECO:0000256" key="5">
    <source>
        <dbReference type="ARBA" id="ARBA00022960"/>
    </source>
</evidence>
<keyword evidence="3" id="KW-0808">Transferase</keyword>
<keyword evidence="2" id="KW-0328">Glycosyltransferase</keyword>
<accession>A0A9D2SKX1</accession>
<protein>
    <recommendedName>
        <fullName evidence="12">Probable peptidoglycan glycosyltransferase FtsW</fullName>
        <ecNumber evidence="14">2.4.99.28</ecNumber>
    </recommendedName>
    <alternativeName>
        <fullName evidence="13">Cell division protein FtsW</fullName>
    </alternativeName>
    <alternativeName>
        <fullName evidence="10">Cell wall polymerase</fullName>
    </alternativeName>
    <alternativeName>
        <fullName evidence="9">Peptidoglycan polymerase</fullName>
    </alternativeName>
</protein>
<feature type="transmembrane region" description="Helical" evidence="17">
    <location>
        <begin position="288"/>
        <end position="314"/>
    </location>
</feature>
<evidence type="ECO:0000256" key="13">
    <source>
        <dbReference type="ARBA" id="ARBA00041418"/>
    </source>
</evidence>
<evidence type="ECO:0000256" key="8">
    <source>
        <dbReference type="ARBA" id="ARBA00023136"/>
    </source>
</evidence>
<dbReference type="GO" id="GO:0008955">
    <property type="term" value="F:peptidoglycan glycosyltransferase activity"/>
    <property type="evidence" value="ECO:0007669"/>
    <property type="project" value="UniProtKB-EC"/>
</dbReference>
<feature type="transmembrane region" description="Helical" evidence="17">
    <location>
        <begin position="363"/>
        <end position="385"/>
    </location>
</feature>
<comment type="function">
    <text evidence="16">Peptidoglycan polymerase that is essential for cell division.</text>
</comment>
<keyword evidence="5" id="KW-0133">Cell shape</keyword>
<feature type="transmembrane region" description="Helical" evidence="17">
    <location>
        <begin position="60"/>
        <end position="77"/>
    </location>
</feature>
<name>A0A9D2SKX1_9FIRM</name>
<feature type="transmembrane region" description="Helical" evidence="17">
    <location>
        <begin position="123"/>
        <end position="143"/>
    </location>
</feature>
<evidence type="ECO:0000256" key="14">
    <source>
        <dbReference type="ARBA" id="ARBA00044770"/>
    </source>
</evidence>
<evidence type="ECO:0000256" key="4">
    <source>
        <dbReference type="ARBA" id="ARBA00022692"/>
    </source>
</evidence>
<evidence type="ECO:0000313" key="19">
    <source>
        <dbReference type="Proteomes" id="UP000823849"/>
    </source>
</evidence>
<evidence type="ECO:0000256" key="10">
    <source>
        <dbReference type="ARBA" id="ARBA00033270"/>
    </source>
</evidence>
<evidence type="ECO:0000256" key="1">
    <source>
        <dbReference type="ARBA" id="ARBA00004141"/>
    </source>
</evidence>
<comment type="similarity">
    <text evidence="11">Belongs to the SEDS family. FtsW subfamily.</text>
</comment>
<dbReference type="GO" id="GO:0009252">
    <property type="term" value="P:peptidoglycan biosynthetic process"/>
    <property type="evidence" value="ECO:0007669"/>
    <property type="project" value="UniProtKB-KW"/>
</dbReference>
<evidence type="ECO:0000256" key="16">
    <source>
        <dbReference type="ARBA" id="ARBA00049966"/>
    </source>
</evidence>
<dbReference type="PANTHER" id="PTHR30474:SF2">
    <property type="entry name" value="PEPTIDOGLYCAN GLYCOSYLTRANSFERASE FTSW-RELATED"/>
    <property type="match status" value="1"/>
</dbReference>
<proteinExistence type="inferred from homology"/>
<evidence type="ECO:0000256" key="15">
    <source>
        <dbReference type="ARBA" id="ARBA00049902"/>
    </source>
</evidence>
<dbReference type="GO" id="GO:0008360">
    <property type="term" value="P:regulation of cell shape"/>
    <property type="evidence" value="ECO:0007669"/>
    <property type="project" value="UniProtKB-KW"/>
</dbReference>
<feature type="transmembrane region" description="Helical" evidence="17">
    <location>
        <begin position="179"/>
        <end position="195"/>
    </location>
</feature>
<dbReference type="Pfam" id="PF01098">
    <property type="entry name" value="FTSW_RODA_SPOVE"/>
    <property type="match status" value="1"/>
</dbReference>
<evidence type="ECO:0000256" key="2">
    <source>
        <dbReference type="ARBA" id="ARBA00022676"/>
    </source>
</evidence>
<feature type="transmembrane region" description="Helical" evidence="17">
    <location>
        <begin position="20"/>
        <end position="40"/>
    </location>
</feature>
<feature type="transmembrane region" description="Helical" evidence="17">
    <location>
        <begin position="326"/>
        <end position="351"/>
    </location>
</feature>
<evidence type="ECO:0000256" key="11">
    <source>
        <dbReference type="ARBA" id="ARBA00038053"/>
    </source>
</evidence>
<feature type="transmembrane region" description="Helical" evidence="17">
    <location>
        <begin position="202"/>
        <end position="220"/>
    </location>
</feature>
<dbReference type="GO" id="GO:0015648">
    <property type="term" value="F:lipid-linked peptidoglycan transporter activity"/>
    <property type="evidence" value="ECO:0007669"/>
    <property type="project" value="TreeGrafter"/>
</dbReference>